<proteinExistence type="inferred from homology"/>
<dbReference type="InterPro" id="IPR057993">
    <property type="entry name" value="HD-Zip_IV_C"/>
</dbReference>
<evidence type="ECO:0000256" key="4">
    <source>
        <dbReference type="ARBA" id="ARBA00023054"/>
    </source>
</evidence>
<dbReference type="GO" id="GO:0003677">
    <property type="term" value="F:DNA binding"/>
    <property type="evidence" value="ECO:0007669"/>
    <property type="project" value="UniProtKB-UniRule"/>
</dbReference>
<feature type="region of interest" description="Disordered" evidence="12">
    <location>
        <begin position="684"/>
        <end position="704"/>
    </location>
</feature>
<dbReference type="InterPro" id="IPR002913">
    <property type="entry name" value="START_lipid-bd_dom"/>
</dbReference>
<feature type="region of interest" description="Disordered" evidence="12">
    <location>
        <begin position="184"/>
        <end position="215"/>
    </location>
</feature>
<evidence type="ECO:0000256" key="2">
    <source>
        <dbReference type="ARBA" id="ARBA00006789"/>
    </source>
</evidence>
<evidence type="ECO:0000256" key="1">
    <source>
        <dbReference type="ARBA" id="ARBA00004123"/>
    </source>
</evidence>
<feature type="region of interest" description="Disordered" evidence="12">
    <location>
        <begin position="1"/>
        <end position="55"/>
    </location>
</feature>
<accession>A0A0K9P3L7</accession>
<evidence type="ECO:0000256" key="3">
    <source>
        <dbReference type="ARBA" id="ARBA00023015"/>
    </source>
</evidence>
<dbReference type="InterPro" id="IPR023393">
    <property type="entry name" value="START-like_dom_sf"/>
</dbReference>
<keyword evidence="3" id="KW-0805">Transcription regulation</keyword>
<protein>
    <submittedName>
        <fullName evidence="15">Homeobox-leucine zipper protein 3</fullName>
    </submittedName>
</protein>
<evidence type="ECO:0000256" key="7">
    <source>
        <dbReference type="ARBA" id="ARBA00023163"/>
    </source>
</evidence>
<dbReference type="STRING" id="29655.A0A0K9P3L7"/>
<comment type="caution">
    <text evidence="15">The sequence shown here is derived from an EMBL/GenBank/DDBJ whole genome shotgun (WGS) entry which is preliminary data.</text>
</comment>
<dbReference type="PROSITE" id="PS50071">
    <property type="entry name" value="HOMEOBOX_2"/>
    <property type="match status" value="1"/>
</dbReference>
<dbReference type="SUPFAM" id="SSF46689">
    <property type="entry name" value="Homeodomain-like"/>
    <property type="match status" value="1"/>
</dbReference>
<dbReference type="PROSITE" id="PS50848">
    <property type="entry name" value="START"/>
    <property type="match status" value="1"/>
</dbReference>
<dbReference type="Gene3D" id="3.30.530.20">
    <property type="match status" value="1"/>
</dbReference>
<feature type="DNA-binding region" description="Homeobox" evidence="9">
    <location>
        <begin position="48"/>
        <end position="107"/>
    </location>
</feature>
<feature type="compositionally biased region" description="Acidic residues" evidence="12">
    <location>
        <begin position="687"/>
        <end position="699"/>
    </location>
</feature>
<feature type="coiled-coil region" evidence="11">
    <location>
        <begin position="100"/>
        <end position="168"/>
    </location>
</feature>
<evidence type="ECO:0000256" key="11">
    <source>
        <dbReference type="SAM" id="Coils"/>
    </source>
</evidence>
<feature type="domain" description="Homeobox" evidence="13">
    <location>
        <begin position="46"/>
        <end position="106"/>
    </location>
</feature>
<feature type="domain" description="START" evidence="14">
    <location>
        <begin position="248"/>
        <end position="488"/>
    </location>
</feature>
<dbReference type="CDD" id="cd08875">
    <property type="entry name" value="START_ArGLABRA2_like"/>
    <property type="match status" value="1"/>
</dbReference>
<dbReference type="GO" id="GO:0005634">
    <property type="term" value="C:nucleus"/>
    <property type="evidence" value="ECO:0007669"/>
    <property type="project" value="UniProtKB-SubCell"/>
</dbReference>
<name>A0A0K9P3L7_ZOSMR</name>
<feature type="compositionally biased region" description="Polar residues" evidence="12">
    <location>
        <begin position="37"/>
        <end position="46"/>
    </location>
</feature>
<reference evidence="16" key="1">
    <citation type="journal article" date="2016" name="Nature">
        <title>The genome of the seagrass Zostera marina reveals angiosperm adaptation to the sea.</title>
        <authorList>
            <person name="Olsen J.L."/>
            <person name="Rouze P."/>
            <person name="Verhelst B."/>
            <person name="Lin Y.-C."/>
            <person name="Bayer T."/>
            <person name="Collen J."/>
            <person name="Dattolo E."/>
            <person name="De Paoli E."/>
            <person name="Dittami S."/>
            <person name="Maumus F."/>
            <person name="Michel G."/>
            <person name="Kersting A."/>
            <person name="Lauritano C."/>
            <person name="Lohaus R."/>
            <person name="Toepel M."/>
            <person name="Tonon T."/>
            <person name="Vanneste K."/>
            <person name="Amirebrahimi M."/>
            <person name="Brakel J."/>
            <person name="Bostroem C."/>
            <person name="Chovatia M."/>
            <person name="Grimwood J."/>
            <person name="Jenkins J.W."/>
            <person name="Jueterbock A."/>
            <person name="Mraz A."/>
            <person name="Stam W.T."/>
            <person name="Tice H."/>
            <person name="Bornberg-Bauer E."/>
            <person name="Green P.J."/>
            <person name="Pearson G.A."/>
            <person name="Procaccini G."/>
            <person name="Duarte C.M."/>
            <person name="Schmutz J."/>
            <person name="Reusch T.B.H."/>
            <person name="Van de Peer Y."/>
        </authorList>
    </citation>
    <scope>NUCLEOTIDE SEQUENCE [LARGE SCALE GENOMIC DNA]</scope>
    <source>
        <strain evidence="16">cv. Finnish</strain>
    </source>
</reference>
<dbReference type="Pfam" id="PF25797">
    <property type="entry name" value="PDF2_C"/>
    <property type="match status" value="1"/>
</dbReference>
<keyword evidence="7" id="KW-0804">Transcription</keyword>
<dbReference type="GO" id="GO:0008289">
    <property type="term" value="F:lipid binding"/>
    <property type="evidence" value="ECO:0007669"/>
    <property type="project" value="InterPro"/>
</dbReference>
<dbReference type="Pfam" id="PF01852">
    <property type="entry name" value="START"/>
    <property type="match status" value="1"/>
</dbReference>
<dbReference type="SUPFAM" id="SSF55961">
    <property type="entry name" value="Bet v1-like"/>
    <property type="match status" value="2"/>
</dbReference>
<dbReference type="PANTHER" id="PTHR45654:SF5">
    <property type="entry name" value="HOMEOBOX-LEUCINE ZIPPER PROTEIN ANTHOCYANINLESS 2-RELATED"/>
    <property type="match status" value="1"/>
</dbReference>
<dbReference type="Gene3D" id="1.10.10.60">
    <property type="entry name" value="Homeodomain-like"/>
    <property type="match status" value="1"/>
</dbReference>
<evidence type="ECO:0000256" key="6">
    <source>
        <dbReference type="ARBA" id="ARBA00023155"/>
    </source>
</evidence>
<dbReference type="EMBL" id="LFYR01001305">
    <property type="protein sequence ID" value="KMZ62837.1"/>
    <property type="molecule type" value="Genomic_DNA"/>
</dbReference>
<keyword evidence="5 9" id="KW-0238">DNA-binding</keyword>
<dbReference type="SMART" id="SM00389">
    <property type="entry name" value="HOX"/>
    <property type="match status" value="1"/>
</dbReference>
<evidence type="ECO:0000256" key="12">
    <source>
        <dbReference type="SAM" id="MobiDB-lite"/>
    </source>
</evidence>
<dbReference type="Proteomes" id="UP000036987">
    <property type="component" value="Unassembled WGS sequence"/>
</dbReference>
<dbReference type="Pfam" id="PF00046">
    <property type="entry name" value="Homeodomain"/>
    <property type="match status" value="1"/>
</dbReference>
<feature type="compositionally biased region" description="Acidic residues" evidence="12">
    <location>
        <begin position="24"/>
        <end position="36"/>
    </location>
</feature>
<evidence type="ECO:0000259" key="14">
    <source>
        <dbReference type="PROSITE" id="PS50848"/>
    </source>
</evidence>
<evidence type="ECO:0000259" key="13">
    <source>
        <dbReference type="PROSITE" id="PS50071"/>
    </source>
</evidence>
<dbReference type="FunFam" id="1.10.10.60:FF:000229">
    <property type="entry name" value="Homeobox-leucine zipper protein HDG1"/>
    <property type="match status" value="1"/>
</dbReference>
<keyword evidence="6 9" id="KW-0371">Homeobox</keyword>
<sequence length="769" mass="87224">MDATRSGLDDFERDDDDRIPTKDDFEEAAESDEELNPDNNAPSGSNSKKRKYNRHSPHQIQYLEELFRECPHPDDEQRSQLGKKINMDRRQVKFWFQNRRTQLKVQLDRHENNMLRQDNDKLRAENMSLRKSMGKNDNCKHCNNLPMISEINLEQQQLRIENSRLKEELNRVCSLSINYSSHPIFQNNSTTTTPEDPHPPHHHASSLTTPPMSSPPGAQPFISWQRFRSCPDMLTSSFQVMDPITHRSMHKRSMYFELGMAAVEELVKLVQAETPLWIQLDDFTETLNFEEYGVAFPRLIGPKPTGFVSEATRASSTVMISSTILVETLMDVNRWVDMFSCSITKASTTDVISYGVSETRHGAFQLMRAQLQALSPLVPIREINFLRFSKKLAEGVWVVVDVSVDEFIHGRDPSDDQQDSFMSCRKLPSGCVIQEFSNGQSKVTWVEHTEYDESNIHETCRSLVRSGSVFGANKWVSTLKRQCQTLIFLISPIISSVDLNSISQMGRRNLLKMAHRMTDSFYRGVCLSNHVWTEIKDNARSDIKVMTRKNFNNPGEPTGIVLNGASSVWLPVLHTRLFEYLHDEALRNDWDILSNGNPMQQIGFIAKGPDSGNHVSLIRGCAMDKGQPGMLILQETISDDSGSIVVYAPLDISAMHVVMNGGDATNYIALLPSGFAIVPNITQVREDDNEDENEEEDRDNAERDLEKGKKIVVLSNKSERVMGSILSMSFQILVNKDPTKQFSVDSIEIVKNLIDCTVKKVKAAMGLQV</sequence>
<keyword evidence="16" id="KW-1185">Reference proteome</keyword>
<evidence type="ECO:0000256" key="8">
    <source>
        <dbReference type="ARBA" id="ARBA00023242"/>
    </source>
</evidence>
<evidence type="ECO:0000313" key="15">
    <source>
        <dbReference type="EMBL" id="KMZ62837.1"/>
    </source>
</evidence>
<dbReference type="InterPro" id="IPR009057">
    <property type="entry name" value="Homeodomain-like_sf"/>
</dbReference>
<evidence type="ECO:0000313" key="16">
    <source>
        <dbReference type="Proteomes" id="UP000036987"/>
    </source>
</evidence>
<dbReference type="OrthoDB" id="6159439at2759"/>
<dbReference type="SMART" id="SM00234">
    <property type="entry name" value="START"/>
    <property type="match status" value="1"/>
</dbReference>
<organism evidence="15 16">
    <name type="scientific">Zostera marina</name>
    <name type="common">Eelgrass</name>
    <dbReference type="NCBI Taxonomy" id="29655"/>
    <lineage>
        <taxon>Eukaryota</taxon>
        <taxon>Viridiplantae</taxon>
        <taxon>Streptophyta</taxon>
        <taxon>Embryophyta</taxon>
        <taxon>Tracheophyta</taxon>
        <taxon>Spermatophyta</taxon>
        <taxon>Magnoliopsida</taxon>
        <taxon>Liliopsida</taxon>
        <taxon>Zosteraceae</taxon>
        <taxon>Zostera</taxon>
    </lineage>
</organism>
<comment type="similarity">
    <text evidence="2">Belongs to the HD-ZIP homeobox family. Class IV subfamily.</text>
</comment>
<keyword evidence="4 11" id="KW-0175">Coiled coil</keyword>
<dbReference type="AlphaFoldDB" id="A0A0K9P3L7"/>
<dbReference type="CDD" id="cd00086">
    <property type="entry name" value="homeodomain"/>
    <property type="match status" value="1"/>
</dbReference>
<dbReference type="InterPro" id="IPR042160">
    <property type="entry name" value="HD-Zip_IV"/>
</dbReference>
<evidence type="ECO:0000256" key="10">
    <source>
        <dbReference type="RuleBase" id="RU000682"/>
    </source>
</evidence>
<keyword evidence="8 9" id="KW-0539">Nucleus</keyword>
<evidence type="ECO:0000256" key="9">
    <source>
        <dbReference type="PROSITE-ProRule" id="PRU00108"/>
    </source>
</evidence>
<evidence type="ECO:0000256" key="5">
    <source>
        <dbReference type="ARBA" id="ARBA00023125"/>
    </source>
</evidence>
<dbReference type="InterPro" id="IPR001356">
    <property type="entry name" value="HD"/>
</dbReference>
<dbReference type="PANTHER" id="PTHR45654">
    <property type="entry name" value="HOMEOBOX-LEUCINE ZIPPER PROTEIN MERISTEM L1"/>
    <property type="match status" value="1"/>
</dbReference>
<gene>
    <name evidence="15" type="ORF">ZOSMA_43G00170</name>
</gene>
<comment type="subcellular location">
    <subcellularLocation>
        <location evidence="1 9 10">Nucleus</location>
    </subcellularLocation>
</comment>